<gene>
    <name evidence="4" type="ORF">OHV25_28605</name>
</gene>
<evidence type="ECO:0000256" key="1">
    <source>
        <dbReference type="ARBA" id="ARBA00006383"/>
    </source>
</evidence>
<dbReference type="AlphaFoldDB" id="A0AAU2H703"/>
<proteinExistence type="inferred from homology"/>
<sequence length="272" mass="30395">MDERAQAVLESALLDDLVAMGINEGDTLLVHASMSGLGHGPRVLGQALQTVVGGRLKGTLVVPAFTAENSLTSTAHRRRSRNVLRDPAAYKDFKRRMEPFDPDRTRSQGMGRLAEWVRTSEGAVRSTHPQTSFAAWGCRALELMEGHEPDCHLGEKSPVGALYRAGARVLMINVGFGVCSAFHLAEYRYLRNPPKKLYSCVVRDESGRRGWFHYPDVDLDDSDFEAVGADLPEEMRKEWQLGRRTARLFSIKGAVDHAVDWMTEKRPCLTER</sequence>
<dbReference type="GO" id="GO:0046677">
    <property type="term" value="P:response to antibiotic"/>
    <property type="evidence" value="ECO:0007669"/>
    <property type="project" value="InterPro"/>
</dbReference>
<name>A0AAU2H703_9ACTN</name>
<dbReference type="PANTHER" id="PTHR11104">
    <property type="entry name" value="AMINOGLYCOSIDE N3-ACETYLTRANSFERASE"/>
    <property type="match status" value="1"/>
</dbReference>
<accession>A0AAU2H703</accession>
<dbReference type="InterPro" id="IPR003679">
    <property type="entry name" value="Amioglycoside_AcTrfase"/>
</dbReference>
<keyword evidence="2" id="KW-0808">Transferase</keyword>
<dbReference type="InterPro" id="IPR028345">
    <property type="entry name" value="Antibiotic_NAT-like"/>
</dbReference>
<reference evidence="4" key="1">
    <citation type="submission" date="2022-10" db="EMBL/GenBank/DDBJ databases">
        <title>The complete genomes of actinobacterial strains from the NBC collection.</title>
        <authorList>
            <person name="Joergensen T.S."/>
            <person name="Alvarez Arevalo M."/>
            <person name="Sterndorff E.B."/>
            <person name="Faurdal D."/>
            <person name="Vuksanovic O."/>
            <person name="Mourched A.-S."/>
            <person name="Charusanti P."/>
            <person name="Shaw S."/>
            <person name="Blin K."/>
            <person name="Weber T."/>
        </authorList>
    </citation>
    <scope>NUCLEOTIDE SEQUENCE</scope>
    <source>
        <strain evidence="4">NBC_00060</strain>
    </source>
</reference>
<organism evidence="4">
    <name type="scientific">Streptomyces sp. NBC_00060</name>
    <dbReference type="NCBI Taxonomy" id="2975636"/>
    <lineage>
        <taxon>Bacteria</taxon>
        <taxon>Bacillati</taxon>
        <taxon>Actinomycetota</taxon>
        <taxon>Actinomycetes</taxon>
        <taxon>Kitasatosporales</taxon>
        <taxon>Streptomycetaceae</taxon>
        <taxon>Streptomyces</taxon>
    </lineage>
</organism>
<dbReference type="GO" id="GO:0008080">
    <property type="term" value="F:N-acetyltransferase activity"/>
    <property type="evidence" value="ECO:0007669"/>
    <property type="project" value="InterPro"/>
</dbReference>
<evidence type="ECO:0000256" key="3">
    <source>
        <dbReference type="ARBA" id="ARBA00023315"/>
    </source>
</evidence>
<comment type="similarity">
    <text evidence="1">Belongs to the antibiotic N-acetyltransferase family.</text>
</comment>
<keyword evidence="3" id="KW-0012">Acyltransferase</keyword>
<evidence type="ECO:0000256" key="2">
    <source>
        <dbReference type="ARBA" id="ARBA00022679"/>
    </source>
</evidence>
<dbReference type="Pfam" id="PF02522">
    <property type="entry name" value="Antibiotic_NAT"/>
    <property type="match status" value="1"/>
</dbReference>
<protein>
    <submittedName>
        <fullName evidence="4">AAC(3) family N-acetyltransferase</fullName>
    </submittedName>
</protein>
<dbReference type="SUPFAM" id="SSF110710">
    <property type="entry name" value="TTHA0583/YokD-like"/>
    <property type="match status" value="1"/>
</dbReference>
<evidence type="ECO:0000313" key="4">
    <source>
        <dbReference type="EMBL" id="WTU43264.1"/>
    </source>
</evidence>
<dbReference type="PANTHER" id="PTHR11104:SF0">
    <property type="entry name" value="SPBETA PROPHAGE-DERIVED AMINOGLYCOSIDE N(3')-ACETYLTRANSFERASE-LIKE PROTEIN YOKD"/>
    <property type="match status" value="1"/>
</dbReference>
<dbReference type="EMBL" id="CP108253">
    <property type="protein sequence ID" value="WTU43264.1"/>
    <property type="molecule type" value="Genomic_DNA"/>
</dbReference>